<protein>
    <submittedName>
        <fullName evidence="1">Uncharacterized protein</fullName>
    </submittedName>
</protein>
<organism evidence="1 2">
    <name type="scientific">Pocillopora meandrina</name>
    <dbReference type="NCBI Taxonomy" id="46732"/>
    <lineage>
        <taxon>Eukaryota</taxon>
        <taxon>Metazoa</taxon>
        <taxon>Cnidaria</taxon>
        <taxon>Anthozoa</taxon>
        <taxon>Hexacorallia</taxon>
        <taxon>Scleractinia</taxon>
        <taxon>Astrocoeniina</taxon>
        <taxon>Pocilloporidae</taxon>
        <taxon>Pocillopora</taxon>
    </lineage>
</organism>
<dbReference type="EMBL" id="CALNXJ010000027">
    <property type="protein sequence ID" value="CAH3133217.1"/>
    <property type="molecule type" value="Genomic_DNA"/>
</dbReference>
<evidence type="ECO:0000313" key="2">
    <source>
        <dbReference type="Proteomes" id="UP001159428"/>
    </source>
</evidence>
<dbReference type="Proteomes" id="UP001159428">
    <property type="component" value="Unassembled WGS sequence"/>
</dbReference>
<dbReference type="AlphaFoldDB" id="A0AAU9X283"/>
<reference evidence="1 2" key="1">
    <citation type="submission" date="2022-05" db="EMBL/GenBank/DDBJ databases">
        <authorList>
            <consortium name="Genoscope - CEA"/>
            <person name="William W."/>
        </authorList>
    </citation>
    <scope>NUCLEOTIDE SEQUENCE [LARGE SCALE GENOMIC DNA]</scope>
</reference>
<name>A0AAU9X283_9CNID</name>
<keyword evidence="2" id="KW-1185">Reference proteome</keyword>
<gene>
    <name evidence="1" type="ORF">PMEA_00014971</name>
</gene>
<comment type="caution">
    <text evidence="1">The sequence shown here is derived from an EMBL/GenBank/DDBJ whole genome shotgun (WGS) entry which is preliminary data.</text>
</comment>
<sequence length="370" mass="41603">MSAVPPNCSLYEILQSPCGSSREEVDYVLLSECIYKYYVLLSENISAHLARCHLSKCIEVTEAKLIMARAGIQHLSRIQLEGMTICLRYRHLLGRFWRGPRSCQYPGHTGKVTSVTGSHVITFQIADEVRLIFKEIAAVGSPICSTCRKKHSERLLGLGWHSSTKGSVNLEAADSERATKADARTAIGAHAAEMETTPFRQISTPNRKPFSSPCWTPATPEATFRQIPEAEILGTYNAAMDEVARNIPRKRQPLLSQLVSWEESSPAQRQFYIEKAVEDCMLVCNVIAPNDGETLFHALSSPGGEKDETAEADDLLKSLMTAYKNAKTKSIKIQILMRISTRLAHQKNFTRHMESYLHDRYRERGVMQER</sequence>
<accession>A0AAU9X283</accession>
<proteinExistence type="predicted"/>
<evidence type="ECO:0000313" key="1">
    <source>
        <dbReference type="EMBL" id="CAH3133217.1"/>
    </source>
</evidence>